<name>A0A6N1VAJ6_9HYPH</name>
<gene>
    <name evidence="1" type="ORF">HTY61_03295</name>
</gene>
<dbReference type="Pfam" id="PF10932">
    <property type="entry name" value="DUF2783"/>
    <property type="match status" value="1"/>
</dbReference>
<dbReference type="Proteomes" id="UP000509367">
    <property type="component" value="Chromosome"/>
</dbReference>
<evidence type="ECO:0000313" key="2">
    <source>
        <dbReference type="Proteomes" id="UP000509367"/>
    </source>
</evidence>
<protein>
    <submittedName>
        <fullName evidence="1">DUF2783 domain-containing protein</fullName>
    </submittedName>
</protein>
<keyword evidence="2" id="KW-1185">Reference proteome</keyword>
<proteinExistence type="predicted"/>
<accession>A0A6N1VAJ6</accession>
<reference evidence="1 2" key="1">
    <citation type="submission" date="2020-06" db="EMBL/GenBank/DDBJ databases">
        <title>Oricola thermophila sp. nov. isolated from a tidal sediments.</title>
        <authorList>
            <person name="Kwon K.K."/>
            <person name="Yang S.-H."/>
            <person name="Park M.-J."/>
        </authorList>
    </citation>
    <scope>NUCLEOTIDE SEQUENCE [LARGE SCALE GENOMIC DNA]</scope>
    <source>
        <strain evidence="1 2">MEBiC13590</strain>
    </source>
</reference>
<dbReference type="RefSeq" id="WP_175275460.1">
    <property type="nucleotide sequence ID" value="NZ_CP054836.1"/>
</dbReference>
<dbReference type="AlphaFoldDB" id="A0A6N1VAJ6"/>
<organism evidence="1 2">
    <name type="scientific">Oricola thermophila</name>
    <dbReference type="NCBI Taxonomy" id="2742145"/>
    <lineage>
        <taxon>Bacteria</taxon>
        <taxon>Pseudomonadati</taxon>
        <taxon>Pseudomonadota</taxon>
        <taxon>Alphaproteobacteria</taxon>
        <taxon>Hyphomicrobiales</taxon>
        <taxon>Ahrensiaceae</taxon>
        <taxon>Oricola</taxon>
    </lineage>
</organism>
<dbReference type="InterPro" id="IPR021233">
    <property type="entry name" value="DUF2783"/>
</dbReference>
<dbReference type="KEGG" id="orm:HTY61_03295"/>
<sequence length="66" mass="7329">MTDDSARNRWKRDAEAFYEALVEAHEGLTLEQCVRMDALLIMILAEKIGDPDVLKAALAAARRGAK</sequence>
<dbReference type="EMBL" id="CP054836">
    <property type="protein sequence ID" value="QKV17563.1"/>
    <property type="molecule type" value="Genomic_DNA"/>
</dbReference>
<evidence type="ECO:0000313" key="1">
    <source>
        <dbReference type="EMBL" id="QKV17563.1"/>
    </source>
</evidence>